<keyword evidence="1" id="KW-1185">Reference proteome</keyword>
<evidence type="ECO:0000313" key="2">
    <source>
        <dbReference type="WBParaSite" id="PgR065_g007_t01"/>
    </source>
</evidence>
<dbReference type="AlphaFoldDB" id="A0A915BXX0"/>
<reference evidence="2" key="1">
    <citation type="submission" date="2022-11" db="UniProtKB">
        <authorList>
            <consortium name="WormBaseParasite"/>
        </authorList>
    </citation>
    <scope>IDENTIFICATION</scope>
</reference>
<evidence type="ECO:0000313" key="1">
    <source>
        <dbReference type="Proteomes" id="UP000887569"/>
    </source>
</evidence>
<organism evidence="1 2">
    <name type="scientific">Parascaris univalens</name>
    <name type="common">Nematode worm</name>
    <dbReference type="NCBI Taxonomy" id="6257"/>
    <lineage>
        <taxon>Eukaryota</taxon>
        <taxon>Metazoa</taxon>
        <taxon>Ecdysozoa</taxon>
        <taxon>Nematoda</taxon>
        <taxon>Chromadorea</taxon>
        <taxon>Rhabditida</taxon>
        <taxon>Spirurina</taxon>
        <taxon>Ascaridomorpha</taxon>
        <taxon>Ascaridoidea</taxon>
        <taxon>Ascarididae</taxon>
        <taxon>Parascaris</taxon>
    </lineage>
</organism>
<proteinExistence type="predicted"/>
<dbReference type="WBParaSite" id="PgR065_g007_t01">
    <property type="protein sequence ID" value="PgR065_g007_t01"/>
    <property type="gene ID" value="PgR065_g007"/>
</dbReference>
<sequence length="61" mass="6873">MAMSAQGISQPLTIDTIFYVRLTSLMMHPTIDVYHCKNTNALSQRVPTTISTWTLLGLKYV</sequence>
<name>A0A915BXX0_PARUN</name>
<accession>A0A915BXX0</accession>
<protein>
    <submittedName>
        <fullName evidence="2">Uncharacterized protein</fullName>
    </submittedName>
</protein>
<dbReference type="Proteomes" id="UP000887569">
    <property type="component" value="Unplaced"/>
</dbReference>